<feature type="transmembrane region" description="Helical" evidence="1">
    <location>
        <begin position="109"/>
        <end position="129"/>
    </location>
</feature>
<dbReference type="Pfam" id="PF06779">
    <property type="entry name" value="MFS_4"/>
    <property type="match status" value="1"/>
</dbReference>
<feature type="transmembrane region" description="Helical" evidence="1">
    <location>
        <begin position="141"/>
        <end position="168"/>
    </location>
</feature>
<evidence type="ECO:0000256" key="1">
    <source>
        <dbReference type="SAM" id="Phobius"/>
    </source>
</evidence>
<dbReference type="EMBL" id="VTUW01000010">
    <property type="protein sequence ID" value="KAA1192918.1"/>
    <property type="molecule type" value="Genomic_DNA"/>
</dbReference>
<reference evidence="2 3" key="1">
    <citation type="submission" date="2019-09" db="EMBL/GenBank/DDBJ databases">
        <title>Whole genome sequence of Photorhabdus heterorhabditis strain ETL (Enterobacteriales: Enterobacteriaceae) a bacterial symbiont of Heterorhabditis zealandica strain ETL (Rhabditida: Heterorhabditidae).</title>
        <authorList>
            <person name="Lulamba T.E."/>
            <person name="Serepa-Dlamini M.H."/>
        </authorList>
    </citation>
    <scope>NUCLEOTIDE SEQUENCE [LARGE SCALE GENOMIC DNA]</scope>
    <source>
        <strain evidence="2 3">ETL</strain>
    </source>
</reference>
<comment type="caution">
    <text evidence="2">The sequence shown here is derived from an EMBL/GenBank/DDBJ whole genome shotgun (WGS) entry which is preliminary data.</text>
</comment>
<protein>
    <submittedName>
        <fullName evidence="2">YbfB/YjiJ family MFS transporter</fullName>
    </submittedName>
</protein>
<dbReference type="AlphaFoldDB" id="A0A5B0X2R2"/>
<dbReference type="RefSeq" id="WP_149616511.1">
    <property type="nucleotide sequence ID" value="NZ_CAWPFF010000002.1"/>
</dbReference>
<feature type="transmembrane region" description="Helical" evidence="1">
    <location>
        <begin position="82"/>
        <end position="103"/>
    </location>
</feature>
<dbReference type="SUPFAM" id="SSF103473">
    <property type="entry name" value="MFS general substrate transporter"/>
    <property type="match status" value="1"/>
</dbReference>
<evidence type="ECO:0000313" key="2">
    <source>
        <dbReference type="EMBL" id="KAA1192918.1"/>
    </source>
</evidence>
<organism evidence="2 3">
    <name type="scientific">Photorhabdus heterorhabditis</name>
    <dbReference type="NCBI Taxonomy" id="880156"/>
    <lineage>
        <taxon>Bacteria</taxon>
        <taxon>Pseudomonadati</taxon>
        <taxon>Pseudomonadota</taxon>
        <taxon>Gammaproteobacteria</taxon>
        <taxon>Enterobacterales</taxon>
        <taxon>Morganellaceae</taxon>
        <taxon>Photorhabdus</taxon>
    </lineage>
</organism>
<keyword evidence="1" id="KW-0812">Transmembrane</keyword>
<feature type="transmembrane region" description="Helical" evidence="1">
    <location>
        <begin position="367"/>
        <end position="384"/>
    </location>
</feature>
<feature type="transmembrane region" description="Helical" evidence="1">
    <location>
        <begin position="334"/>
        <end position="355"/>
    </location>
</feature>
<sequence length="395" mass="42410">MSNIKSSQLSHSYQSFHIAMSGFLALVVAMGIGRFTFTPQVPLMIAESQLNLTGAGIVAALNYLGYLAGSYDAMRARRFIEYRLWTGLWGAVTITLLSALLNGPVLHGIARFFIGWASGWTLVLAAAWVNEQLARLNRPALGAAVFAGPGVGIFISGILAVGIQAWQLNAAEAWILYGILALILSVYVSRHLPRSGELHRSQTEVKKLILTPAIKRLVWSYSLAGFGYILPATFLSQMASERFPGSLFAQFVWPIFGAAAVIGIGFAILTRGMLTTQIRLAITLWIQAVGVLMPEIMPGISGLALGSLLVGGGFMCVVQMAFQYGRELAPEHSRYMAGLLTTVYAIGQLVGPMLSAVSTAVTGKLEPALYVAFITLVIAGLLVCNRKKPNSEVCV</sequence>
<dbReference type="STRING" id="880156.AM629_00205"/>
<dbReference type="PANTHER" id="PTHR23537">
    <property type="match status" value="1"/>
</dbReference>
<dbReference type="PANTHER" id="PTHR23537:SF1">
    <property type="entry name" value="SUGAR TRANSPORTER"/>
    <property type="match status" value="1"/>
</dbReference>
<feature type="transmembrane region" description="Helical" evidence="1">
    <location>
        <begin position="174"/>
        <end position="192"/>
    </location>
</feature>
<gene>
    <name evidence="2" type="ORF">F0L16_07455</name>
</gene>
<feature type="transmembrane region" description="Helical" evidence="1">
    <location>
        <begin position="12"/>
        <end position="32"/>
    </location>
</feature>
<name>A0A5B0X2R2_9GAMM</name>
<feature type="transmembrane region" description="Helical" evidence="1">
    <location>
        <begin position="213"/>
        <end position="235"/>
    </location>
</feature>
<dbReference type="Proteomes" id="UP000322184">
    <property type="component" value="Unassembled WGS sequence"/>
</dbReference>
<feature type="transmembrane region" description="Helical" evidence="1">
    <location>
        <begin position="303"/>
        <end position="322"/>
    </location>
</feature>
<dbReference type="InterPro" id="IPR010645">
    <property type="entry name" value="MFS_4"/>
</dbReference>
<evidence type="ECO:0000313" key="3">
    <source>
        <dbReference type="Proteomes" id="UP000322184"/>
    </source>
</evidence>
<keyword evidence="1" id="KW-1133">Transmembrane helix</keyword>
<dbReference type="GO" id="GO:0005886">
    <property type="term" value="C:plasma membrane"/>
    <property type="evidence" value="ECO:0007669"/>
    <property type="project" value="TreeGrafter"/>
</dbReference>
<keyword evidence="1" id="KW-0472">Membrane</keyword>
<feature type="transmembrane region" description="Helical" evidence="1">
    <location>
        <begin position="247"/>
        <end position="268"/>
    </location>
</feature>
<feature type="transmembrane region" description="Helical" evidence="1">
    <location>
        <begin position="280"/>
        <end position="297"/>
    </location>
</feature>
<feature type="transmembrane region" description="Helical" evidence="1">
    <location>
        <begin position="52"/>
        <end position="70"/>
    </location>
</feature>
<dbReference type="InterPro" id="IPR036259">
    <property type="entry name" value="MFS_trans_sf"/>
</dbReference>
<proteinExistence type="predicted"/>
<dbReference type="Gene3D" id="1.20.1250.20">
    <property type="entry name" value="MFS general substrate transporter like domains"/>
    <property type="match status" value="1"/>
</dbReference>
<accession>A0A5B0X2R2</accession>